<evidence type="ECO:0000259" key="9">
    <source>
        <dbReference type="PROSITE" id="PS50157"/>
    </source>
</evidence>
<dbReference type="InterPro" id="IPR049046">
    <property type="entry name" value="Beta-AFase-like_GH127_middle"/>
</dbReference>
<dbReference type="Proteomes" id="UP000319160">
    <property type="component" value="Unassembled WGS sequence"/>
</dbReference>
<dbReference type="FunFam" id="3.30.160.60:FF:000100">
    <property type="entry name" value="Zinc finger 45-like"/>
    <property type="match status" value="1"/>
</dbReference>
<dbReference type="SUPFAM" id="SSF57667">
    <property type="entry name" value="beta-beta-alpha zinc fingers"/>
    <property type="match status" value="1"/>
</dbReference>
<dbReference type="InterPro" id="IPR001138">
    <property type="entry name" value="Zn2Cys6_DnaBD"/>
</dbReference>
<dbReference type="InterPro" id="IPR036864">
    <property type="entry name" value="Zn2-C6_fun-type_DNA-bd_sf"/>
</dbReference>
<evidence type="ECO:0000256" key="1">
    <source>
        <dbReference type="ARBA" id="ARBA00022723"/>
    </source>
</evidence>
<feature type="region of interest" description="Disordered" evidence="7">
    <location>
        <begin position="817"/>
        <end position="848"/>
    </location>
</feature>
<dbReference type="Pfam" id="PF20737">
    <property type="entry name" value="Glyco_hydro127C"/>
    <property type="match status" value="1"/>
</dbReference>
<dbReference type="InterPro" id="IPR049174">
    <property type="entry name" value="Beta-AFase-like"/>
</dbReference>
<evidence type="ECO:0000313" key="11">
    <source>
        <dbReference type="Proteomes" id="UP000319160"/>
    </source>
</evidence>
<name>A0A553IA73_9PEZI</name>
<keyword evidence="1" id="KW-0479">Metal-binding</keyword>
<accession>A0A553IA73</accession>
<dbReference type="InterPro" id="IPR013087">
    <property type="entry name" value="Znf_C2H2_type"/>
</dbReference>
<dbReference type="PROSITE" id="PS50048">
    <property type="entry name" value="ZN2_CY6_FUNGAL_2"/>
    <property type="match status" value="1"/>
</dbReference>
<dbReference type="PROSITE" id="PS50157">
    <property type="entry name" value="ZINC_FINGER_C2H2_2"/>
    <property type="match status" value="2"/>
</dbReference>
<evidence type="ECO:0000256" key="4">
    <source>
        <dbReference type="ARBA" id="ARBA00022833"/>
    </source>
</evidence>
<dbReference type="SMART" id="SM00355">
    <property type="entry name" value="ZnF_C2H2"/>
    <property type="match status" value="2"/>
</dbReference>
<dbReference type="Pfam" id="PF07944">
    <property type="entry name" value="Beta-AFase-like_GH127_cat"/>
    <property type="match status" value="1"/>
</dbReference>
<dbReference type="AlphaFoldDB" id="A0A553IA73"/>
<organism evidence="10 11">
    <name type="scientific">Xylaria flabelliformis</name>
    <dbReference type="NCBI Taxonomy" id="2512241"/>
    <lineage>
        <taxon>Eukaryota</taxon>
        <taxon>Fungi</taxon>
        <taxon>Dikarya</taxon>
        <taxon>Ascomycota</taxon>
        <taxon>Pezizomycotina</taxon>
        <taxon>Sordariomycetes</taxon>
        <taxon>Xylariomycetidae</taxon>
        <taxon>Xylariales</taxon>
        <taxon>Xylariaceae</taxon>
        <taxon>Xylaria</taxon>
    </lineage>
</organism>
<dbReference type="SMART" id="SM00066">
    <property type="entry name" value="GAL4"/>
    <property type="match status" value="1"/>
</dbReference>
<evidence type="ECO:0000256" key="2">
    <source>
        <dbReference type="ARBA" id="ARBA00022737"/>
    </source>
</evidence>
<dbReference type="Gene3D" id="3.30.160.60">
    <property type="entry name" value="Classic Zinc Finger"/>
    <property type="match status" value="2"/>
</dbReference>
<dbReference type="SUPFAM" id="SSF57701">
    <property type="entry name" value="Zn2/Cys6 DNA-binding domain"/>
    <property type="match status" value="1"/>
</dbReference>
<feature type="domain" description="C2H2-type" evidence="9">
    <location>
        <begin position="740"/>
        <end position="767"/>
    </location>
</feature>
<dbReference type="InterPro" id="IPR036236">
    <property type="entry name" value="Znf_C2H2_sf"/>
</dbReference>
<proteinExistence type="predicted"/>
<evidence type="ECO:0000259" key="8">
    <source>
        <dbReference type="PROSITE" id="PS50048"/>
    </source>
</evidence>
<keyword evidence="4" id="KW-0862">Zinc</keyword>
<feature type="domain" description="C2H2-type" evidence="9">
    <location>
        <begin position="712"/>
        <end position="739"/>
    </location>
</feature>
<feature type="domain" description="Zn(2)-C6 fungal-type" evidence="8">
    <location>
        <begin position="775"/>
        <end position="804"/>
    </location>
</feature>
<protein>
    <recommendedName>
        <fullName evidence="12">C2H2-type domain-containing protein</fullName>
    </recommendedName>
</protein>
<keyword evidence="11" id="KW-1185">Reference proteome</keyword>
<evidence type="ECO:0000313" key="10">
    <source>
        <dbReference type="EMBL" id="TRX97097.1"/>
    </source>
</evidence>
<dbReference type="InterPro" id="IPR008928">
    <property type="entry name" value="6-hairpin_glycosidase_sf"/>
</dbReference>
<dbReference type="Pfam" id="PF00096">
    <property type="entry name" value="zf-C2H2"/>
    <property type="match status" value="1"/>
</dbReference>
<sequence>MSHPQALFPQTTFTGPSLLQARRETIQQVTVKAQLRKLKETGQYDCFNLKWQPIYDDKSRWPSPPPVYWDSDVAKWIEGACYMLTEYYDAEVDAAVRELVQMIRDAQQEDGYIDVYFTVIEPGRRWSNLRDQHELYNAGHLMEAALAHSNYYKNDLLIEVIHKYIKLIRSVFGPGEDQRHGYPGHPEIELALIRFYSVTGNQDAYDLAQYFIEERGNPTGQDGMTYYEWEQEKRGDSPWKRPDSFPTRFSLWYSQAHLPILQQKTIEGHAVRALYLFIGVANLLSLDELGIKSFAGKDQYLEALHTLWNNMVDKKMYLTGGIGSMMQWEGFGIDYFLPQGSDEGGCYNETCASIGVIMLAERLLHVELSSKYADVMELCLYNAVMTSMSLGGNAFTYVNQLASSEKDKNTRAAWFDTSCCPPNVSRLFGSIGGYLWDYGGRGQDLFVNVHLYTTARVSFQVDECAVVLEQKSNWPWEGNVIFKLEAPASANTTIRLRIPAWAKKIFTLTPLLESASIENGYLTLPPSYTSENKSFSIEIQGFEPRYISPHPYTNQRTLTLARGPLIYCVEDFDNSWEQDHFRNVGITNGTRVSEEELVMDEMGERYVGLRAVGWVRNIDQWSQGELGLEPGSSVEAKAAEPKELLFIPYYLRANRGALPLQHVKILEGVCSGKEVKMIIKMPLQSHNTSLGHEEVAWESDIRPAQPATQKKYKCPQCPSSFKRPENLKRHQRGHGENRKFICQICDKSFARSDILGRHVATHIERRDDNASRRRACRECARVRERCSRGEPCRRCTAKGLCCVYPDESQFKIIMPGTWSPTVSEPDDHDATGVGSSGPDSTPESPRDALFLHGESSQWQVEGSLSPLPEQYILSPSIYPHSCPYLYPVNHHEAHFASFLRNDTLVPRDEGLYATSSSGISANDLQFIKSDTEPDGVMEYYQTTNNMLPKLASSLSRVCVYQPSASTEFQGNYPDVSPLDRRHFDTTFNTCTPSFGTPTSILGQPGIPDFSGNPATQETLTGVQAPNIEFDNRGTHFHSLQTPWSSMTDPRGYDSINTAFADSCQDKSPVVPLDPSITMSRTTQYDAFPRLYFDHMKHDVDRNDGTTESSGGFGPYFENLYIQ</sequence>
<dbReference type="PROSITE" id="PS00028">
    <property type="entry name" value="ZINC_FINGER_C2H2_1"/>
    <property type="match status" value="2"/>
</dbReference>
<dbReference type="SUPFAM" id="SSF48208">
    <property type="entry name" value="Six-hairpin glycosidases"/>
    <property type="match status" value="1"/>
</dbReference>
<dbReference type="EMBL" id="VFLP01000007">
    <property type="protein sequence ID" value="TRX97097.1"/>
    <property type="molecule type" value="Genomic_DNA"/>
</dbReference>
<dbReference type="GO" id="GO:0008270">
    <property type="term" value="F:zinc ion binding"/>
    <property type="evidence" value="ECO:0007669"/>
    <property type="project" value="UniProtKB-KW"/>
</dbReference>
<dbReference type="InterPro" id="IPR049049">
    <property type="entry name" value="Beta-AFase-like_GH127_C"/>
</dbReference>
<evidence type="ECO:0000256" key="6">
    <source>
        <dbReference type="PROSITE-ProRule" id="PRU00042"/>
    </source>
</evidence>
<dbReference type="CDD" id="cd00067">
    <property type="entry name" value="GAL4"/>
    <property type="match status" value="1"/>
</dbReference>
<dbReference type="OrthoDB" id="654211at2759"/>
<dbReference type="PANTHER" id="PTHR43465">
    <property type="entry name" value="DUF1680 DOMAIN PROTEIN (AFU_ORTHOLOGUE AFUA_1G08910)"/>
    <property type="match status" value="1"/>
</dbReference>
<dbReference type="GO" id="GO:0005975">
    <property type="term" value="P:carbohydrate metabolic process"/>
    <property type="evidence" value="ECO:0007669"/>
    <property type="project" value="InterPro"/>
</dbReference>
<keyword evidence="3 6" id="KW-0863">Zinc-finger</keyword>
<evidence type="ECO:0000256" key="7">
    <source>
        <dbReference type="SAM" id="MobiDB-lite"/>
    </source>
</evidence>
<reference evidence="11" key="1">
    <citation type="submission" date="2019-06" db="EMBL/GenBank/DDBJ databases">
        <title>Draft genome sequence of the griseofulvin-producing fungus Xylaria cubensis strain G536.</title>
        <authorList>
            <person name="Mead M.E."/>
            <person name="Raja H.A."/>
            <person name="Steenwyk J.L."/>
            <person name="Knowles S.L."/>
            <person name="Oberlies N.H."/>
            <person name="Rokas A."/>
        </authorList>
    </citation>
    <scope>NUCLEOTIDE SEQUENCE [LARGE SCALE GENOMIC DNA]</scope>
    <source>
        <strain evidence="11">G536</strain>
    </source>
</reference>
<keyword evidence="2" id="KW-0677">Repeat</keyword>
<dbReference type="Pfam" id="PF20736">
    <property type="entry name" value="Glyco_hydro127M"/>
    <property type="match status" value="1"/>
</dbReference>
<evidence type="ECO:0000256" key="3">
    <source>
        <dbReference type="ARBA" id="ARBA00022771"/>
    </source>
</evidence>
<gene>
    <name evidence="10" type="ORF">FHL15_001891</name>
</gene>
<dbReference type="GO" id="GO:0000981">
    <property type="term" value="F:DNA-binding transcription factor activity, RNA polymerase II-specific"/>
    <property type="evidence" value="ECO:0007669"/>
    <property type="project" value="InterPro"/>
</dbReference>
<dbReference type="InterPro" id="IPR012878">
    <property type="entry name" value="Beta-AFase-like_GH127_cat"/>
</dbReference>
<dbReference type="PANTHER" id="PTHR43465:SF2">
    <property type="entry name" value="DUF1680 DOMAIN PROTEIN (AFU_ORTHOLOGUE AFUA_1G08910)"/>
    <property type="match status" value="1"/>
</dbReference>
<evidence type="ECO:0008006" key="12">
    <source>
        <dbReference type="Google" id="ProtNLM"/>
    </source>
</evidence>
<comment type="caution">
    <text evidence="10">The sequence shown here is derived from an EMBL/GenBank/DDBJ whole genome shotgun (WGS) entry which is preliminary data.</text>
</comment>
<dbReference type="STRING" id="2512241.A0A553IA73"/>
<dbReference type="PROSITE" id="PS00463">
    <property type="entry name" value="ZN2_CY6_FUNGAL_1"/>
    <property type="match status" value="1"/>
</dbReference>
<evidence type="ECO:0000256" key="5">
    <source>
        <dbReference type="ARBA" id="ARBA00023242"/>
    </source>
</evidence>
<keyword evidence="5" id="KW-0539">Nucleus</keyword>